<dbReference type="Proteomes" id="UP000019202">
    <property type="component" value="Unassembled WGS sequence"/>
</dbReference>
<evidence type="ECO:0000313" key="2">
    <source>
        <dbReference type="Proteomes" id="UP000019202"/>
    </source>
</evidence>
<evidence type="ECO:0000313" key="1">
    <source>
        <dbReference type="EMBL" id="CDL80540.1"/>
    </source>
</evidence>
<protein>
    <submittedName>
        <fullName evidence="1">Uncharacterized protein</fullName>
    </submittedName>
</protein>
<gene>
    <name evidence="1" type="ORF">XSR1_10024</name>
</gene>
<dbReference type="STRING" id="1427518.XSR1_10024"/>
<dbReference type="AlphaFoldDB" id="W1ITJ7"/>
<accession>W1ITJ7</accession>
<keyword evidence="2" id="KW-1185">Reference proteome</keyword>
<dbReference type="EMBL" id="CBXF010000001">
    <property type="protein sequence ID" value="CDL80540.1"/>
    <property type="molecule type" value="Genomic_DNA"/>
</dbReference>
<reference evidence="1" key="1">
    <citation type="submission" date="2013-11" db="EMBL/GenBank/DDBJ databases">
        <title>Draft genome sequence and annotation of the entomopathogenic bacteria, Xenorhabdus cabanillasi strain JM26 and Xenorhabdus szentirmai strain DSM 16338.</title>
        <authorList>
            <person name="Gualtieri M."/>
            <person name="Ogier J.C."/>
            <person name="Pages S."/>
            <person name="Givaudan A."/>
            <person name="Gaudriault S."/>
        </authorList>
    </citation>
    <scope>NUCLEOTIDE SEQUENCE [LARGE SCALE GENOMIC DNA]</scope>
    <source>
        <strain evidence="1">DSM 16338</strain>
    </source>
</reference>
<organism evidence="1 2">
    <name type="scientific">Xenorhabdus szentirmaii DSM 16338</name>
    <dbReference type="NCBI Taxonomy" id="1427518"/>
    <lineage>
        <taxon>Bacteria</taxon>
        <taxon>Pseudomonadati</taxon>
        <taxon>Pseudomonadota</taxon>
        <taxon>Gammaproteobacteria</taxon>
        <taxon>Enterobacterales</taxon>
        <taxon>Morganellaceae</taxon>
        <taxon>Xenorhabdus</taxon>
    </lineage>
</organism>
<name>W1ITJ7_9GAMM</name>
<sequence>MNRFFFLLKISYLDCQMTNIWLKIQKNGLIKCVNNKIKIIIIFLLLKNNYTQIPLQKPFSHWHITKNSVYNGFLEANGRNFTFWCI</sequence>
<proteinExistence type="predicted"/>
<comment type="caution">
    <text evidence="1">The sequence shown here is derived from an EMBL/GenBank/DDBJ whole genome shotgun (WGS) entry which is preliminary data.</text>
</comment>